<sequence>MVLECDQAAAAAFVRTAESVRSTLLDQRILLDTAIRTALTDFAGPYAQVFVEGCHSDTDDYVTFVHALGVLADDVQAAALQAQKESERLQDLAAWRVREEEREVRRRQSAVTGVPALDDGFWDPMPSDRPLPAPEVSVSFFPVLRPRSSRGRYSGQSSAYPEKLRVFVTQARSSGAALTQALQQLSDGWARFVSSCGWVKTGSSAFLGGFGQLIEENHADAAWIEQIAAAFAAAGSGSLSVQTLDLVQTRLSPAKDQQLLLALSTLPAEELTAMFAASPELAERLNEMGPAMINSWWEGLNDPNAADRFSARQELLLTTFPQLMGNLEGIPYRARDHANTTALHSMLSSTQAESETVQRELFDAILGHERNPIVIADLLRRRDELEERESHLKNIELALSSKEFATPRFLVSLTQDHPPLAAVSVGDLDTATNVTYAVPGMNTTTTDMKGWTKGAQNLQSSLGAGSAVVAWIGYKAPSLNDISSSNSARAGGAKLASALKGLDAVRHSSLPRRGILAYSYGTTAAAFALIDPEIHVDTFVTLGSAGLPDFINTADKLHADKVYSGQALDMPLLSLGPGDRYAWMGRQYSEDHHVNPVAADFGSHTFGVDSGGDSGRPVTTHDALVSDDGKEAGYLDQKTESLQNVTWALRGEEDHLTPVRVPSDLVIRAGSEILPEVLLPGLAVPVPFLRGIAGAW</sequence>
<evidence type="ECO:0000313" key="2">
    <source>
        <dbReference type="EMBL" id="KKM47331.1"/>
    </source>
</evidence>
<evidence type="ECO:0000259" key="1">
    <source>
        <dbReference type="Pfam" id="PF06259"/>
    </source>
</evidence>
<dbReference type="eggNOG" id="COG3209">
    <property type="taxonomic scope" value="Bacteria"/>
</dbReference>
<dbReference type="KEGG" id="rtc:APU90_08200"/>
<dbReference type="PATRIC" id="fig|145458.7.peg.2026"/>
<dbReference type="Proteomes" id="UP000052979">
    <property type="component" value="Unassembled WGS sequence"/>
</dbReference>
<dbReference type="GeneID" id="93666575"/>
<feature type="domain" description="DUF1023" evidence="1">
    <location>
        <begin position="420"/>
        <end position="568"/>
    </location>
</feature>
<gene>
    <name evidence="2" type="ORF">VT73_00310</name>
</gene>
<proteinExistence type="predicted"/>
<protein>
    <recommendedName>
        <fullName evidence="1">DUF1023 domain-containing protein</fullName>
    </recommendedName>
</protein>
<dbReference type="AlphaFoldDB" id="A0A0C5BTR8"/>
<dbReference type="EMBL" id="LBFI01000001">
    <property type="protein sequence ID" value="KKM47331.1"/>
    <property type="molecule type" value="Genomic_DNA"/>
</dbReference>
<reference evidence="2 3" key="1">
    <citation type="submission" date="2015-04" db="EMBL/GenBank/DDBJ databases">
        <title>Draft genome sequence of Rathayibacter toxicus strain FH-142 (AKA 70134 or CS 32), a Western Australian isolate.</title>
        <authorList>
            <consortium name="Consortium for Microbial Forensics and Genomics (microFORGE)"/>
            <person name="Knight B.M."/>
            <person name="Roberts D.P."/>
            <person name="Lin D."/>
            <person name="Hari K."/>
            <person name="Fletcher J."/>
            <person name="Melcher U."/>
            <person name="Blagden T."/>
            <person name="Luster D.G."/>
            <person name="Sechler A.J."/>
            <person name="Schneider W.L."/>
            <person name="Winegar R.A."/>
        </authorList>
    </citation>
    <scope>NUCLEOTIDE SEQUENCE [LARGE SCALE GENOMIC DNA]</scope>
    <source>
        <strain evidence="2 3">FH142</strain>
    </source>
</reference>
<accession>A0A0C5BTR8</accession>
<dbReference type="STRING" id="145458.APU90_08200"/>
<dbReference type="InterPro" id="IPR010427">
    <property type="entry name" value="DUF1023"/>
</dbReference>
<dbReference type="Pfam" id="PF06259">
    <property type="entry name" value="Abhydrolase_8"/>
    <property type="match status" value="1"/>
</dbReference>
<dbReference type="ESTHER" id="9mico-a0a0c5btr8">
    <property type="family name" value="Duf_1023"/>
</dbReference>
<organism evidence="2 3">
    <name type="scientific">Rathayibacter toxicus</name>
    <dbReference type="NCBI Taxonomy" id="145458"/>
    <lineage>
        <taxon>Bacteria</taxon>
        <taxon>Bacillati</taxon>
        <taxon>Actinomycetota</taxon>
        <taxon>Actinomycetes</taxon>
        <taxon>Micrococcales</taxon>
        <taxon>Microbacteriaceae</taxon>
        <taxon>Rathayibacter</taxon>
    </lineage>
</organism>
<dbReference type="KEGG" id="rtx:TI83_08875"/>
<keyword evidence="3" id="KW-1185">Reference proteome</keyword>
<dbReference type="RefSeq" id="WP_042734270.1">
    <property type="nucleotide sequence ID" value="NZ_CP010848.1"/>
</dbReference>
<name>A0A0C5BTR8_9MICO</name>
<comment type="caution">
    <text evidence="2">The sequence shown here is derived from an EMBL/GenBank/DDBJ whole genome shotgun (WGS) entry which is preliminary data.</text>
</comment>
<dbReference type="eggNOG" id="COG4099">
    <property type="taxonomic scope" value="Bacteria"/>
</dbReference>
<evidence type="ECO:0000313" key="3">
    <source>
        <dbReference type="Proteomes" id="UP000052979"/>
    </source>
</evidence>